<comment type="pathway">
    <text evidence="2">Cofactor biosynthesis; biotin biosynthesis; biotin from 7,8-diaminononanoate: step 2/2.</text>
</comment>
<accession>A0A7S1TME3</accession>
<dbReference type="SFLD" id="SFLDF00272">
    <property type="entry name" value="biotin_synthase"/>
    <property type="match status" value="1"/>
</dbReference>
<dbReference type="GO" id="GO:0051539">
    <property type="term" value="F:4 iron, 4 sulfur cluster binding"/>
    <property type="evidence" value="ECO:0007669"/>
    <property type="project" value="UniProtKB-KW"/>
</dbReference>
<evidence type="ECO:0000256" key="13">
    <source>
        <dbReference type="ARBA" id="ARBA00034078"/>
    </source>
</evidence>
<evidence type="ECO:0000256" key="1">
    <source>
        <dbReference type="ARBA" id="ARBA00001966"/>
    </source>
</evidence>
<dbReference type="SFLD" id="SFLDG01278">
    <property type="entry name" value="biotin_synthase_like"/>
    <property type="match status" value="1"/>
</dbReference>
<evidence type="ECO:0000259" key="15">
    <source>
        <dbReference type="PROSITE" id="PS51918"/>
    </source>
</evidence>
<keyword evidence="9" id="KW-0479">Metal-binding</keyword>
<evidence type="ECO:0000256" key="14">
    <source>
        <dbReference type="SAM" id="MobiDB-lite"/>
    </source>
</evidence>
<evidence type="ECO:0000256" key="3">
    <source>
        <dbReference type="ARBA" id="ARBA00010765"/>
    </source>
</evidence>
<dbReference type="CDD" id="cd01335">
    <property type="entry name" value="Radical_SAM"/>
    <property type="match status" value="1"/>
</dbReference>
<evidence type="ECO:0000256" key="7">
    <source>
        <dbReference type="ARBA" id="ARBA00022691"/>
    </source>
</evidence>
<evidence type="ECO:0000256" key="9">
    <source>
        <dbReference type="ARBA" id="ARBA00022723"/>
    </source>
</evidence>
<evidence type="ECO:0000256" key="10">
    <source>
        <dbReference type="ARBA" id="ARBA00022756"/>
    </source>
</evidence>
<dbReference type="InterPro" id="IPR002684">
    <property type="entry name" value="Biotin_synth/BioAB"/>
</dbReference>
<reference evidence="16" key="1">
    <citation type="submission" date="2021-01" db="EMBL/GenBank/DDBJ databases">
        <authorList>
            <person name="Corre E."/>
            <person name="Pelletier E."/>
            <person name="Niang G."/>
            <person name="Scheremetjew M."/>
            <person name="Finn R."/>
            <person name="Kale V."/>
            <person name="Holt S."/>
            <person name="Cochrane G."/>
            <person name="Meng A."/>
            <person name="Brown T."/>
            <person name="Cohen L."/>
        </authorList>
    </citation>
    <scope>NUCLEOTIDE SEQUENCE</scope>
    <source>
        <strain evidence="16">CCMP3124</strain>
    </source>
</reference>
<feature type="region of interest" description="Disordered" evidence="14">
    <location>
        <begin position="367"/>
        <end position="388"/>
    </location>
</feature>
<dbReference type="HAMAP" id="MF_01694">
    <property type="entry name" value="BioB"/>
    <property type="match status" value="1"/>
</dbReference>
<protein>
    <recommendedName>
        <fullName evidence="4">biotin synthase</fullName>
        <ecNumber evidence="4">2.8.1.6</ecNumber>
    </recommendedName>
</protein>
<comment type="cofactor">
    <cofactor evidence="13">
        <name>[2Fe-2S] cluster</name>
        <dbReference type="ChEBI" id="CHEBI:190135"/>
    </cofactor>
</comment>
<evidence type="ECO:0000256" key="8">
    <source>
        <dbReference type="ARBA" id="ARBA00022714"/>
    </source>
</evidence>
<dbReference type="SMART" id="SM00729">
    <property type="entry name" value="Elp3"/>
    <property type="match status" value="1"/>
</dbReference>
<dbReference type="GO" id="GO:0051537">
    <property type="term" value="F:2 iron, 2 sulfur cluster binding"/>
    <property type="evidence" value="ECO:0007669"/>
    <property type="project" value="UniProtKB-KW"/>
</dbReference>
<dbReference type="InterPro" id="IPR006638">
    <property type="entry name" value="Elp3/MiaA/NifB-like_rSAM"/>
</dbReference>
<dbReference type="InterPro" id="IPR007197">
    <property type="entry name" value="rSAM"/>
</dbReference>
<dbReference type="Pfam" id="PF04055">
    <property type="entry name" value="Radical_SAM"/>
    <property type="match status" value="1"/>
</dbReference>
<dbReference type="PANTHER" id="PTHR22976">
    <property type="entry name" value="BIOTIN SYNTHASE"/>
    <property type="match status" value="1"/>
</dbReference>
<dbReference type="InterPro" id="IPR024177">
    <property type="entry name" value="Biotin_synthase"/>
</dbReference>
<evidence type="ECO:0000313" key="16">
    <source>
        <dbReference type="EMBL" id="CAD9241022.1"/>
    </source>
</evidence>
<dbReference type="InterPro" id="IPR013785">
    <property type="entry name" value="Aldolase_TIM"/>
</dbReference>
<dbReference type="InterPro" id="IPR010722">
    <property type="entry name" value="BATS_dom"/>
</dbReference>
<proteinExistence type="inferred from homology"/>
<keyword evidence="10" id="KW-0093">Biotin biosynthesis</keyword>
<keyword evidence="12" id="KW-0411">Iron-sulfur</keyword>
<evidence type="ECO:0000256" key="2">
    <source>
        <dbReference type="ARBA" id="ARBA00004942"/>
    </source>
</evidence>
<name>A0A7S1TME3_9RHOD</name>
<gene>
    <name evidence="16" type="ORF">EAUS1353_LOCUS2762</name>
</gene>
<dbReference type="GO" id="GO:0046872">
    <property type="term" value="F:metal ion binding"/>
    <property type="evidence" value="ECO:0007669"/>
    <property type="project" value="UniProtKB-KW"/>
</dbReference>
<comment type="similarity">
    <text evidence="3">Belongs to the radical SAM superfamily. Biotin synthase family.</text>
</comment>
<feature type="domain" description="Radical SAM core" evidence="15">
    <location>
        <begin position="87"/>
        <end position="314"/>
    </location>
</feature>
<keyword evidence="11" id="KW-0408">Iron</keyword>
<dbReference type="NCBIfam" id="TIGR00433">
    <property type="entry name" value="bioB"/>
    <property type="match status" value="1"/>
</dbReference>
<dbReference type="SUPFAM" id="SSF102114">
    <property type="entry name" value="Radical SAM enzymes"/>
    <property type="match status" value="1"/>
</dbReference>
<evidence type="ECO:0000256" key="4">
    <source>
        <dbReference type="ARBA" id="ARBA00012236"/>
    </source>
</evidence>
<sequence length="405" mass="44139">MQRAASAVRRAAEWSGAANARCRARGRAVCAPVESVNVSVQELAALRAKFPVRQDWTDEQIRAVYKQPLMQLIYAGASAHRAYFTPGEVQRCTLLSIKTGGCSEDCSYCSQSSKYKTSVKAEKLMDEEPVLRAAAEAKAAGSTRFCMGAAWRGVSSVGKGQFSRVLGMISKVRAMDLEVCATLGMVNEEQARALKEAGLTAYNHNIDTSEAYYPRVITTRTFEDRLRTLRAVRSAGLSVCCGGIIGLGESENDRISMLCTLASQASHPESVPINALVANEGTPLEDAEPLEPWSLVRMIATARIVMPASMVRLSAGRNSLSKTEQALCFMAGANSIFTGDKLLTTPNVEQNEDDALFEALGLRGKKPFGNEAQRAREHQQERRRVSKDVRREAYEEELVLASSSA</sequence>
<dbReference type="GO" id="GO:0004076">
    <property type="term" value="F:biotin synthase activity"/>
    <property type="evidence" value="ECO:0007669"/>
    <property type="project" value="UniProtKB-EC"/>
</dbReference>
<organism evidence="16">
    <name type="scientific">Erythrolobus australicus</name>
    <dbReference type="NCBI Taxonomy" id="1077150"/>
    <lineage>
        <taxon>Eukaryota</taxon>
        <taxon>Rhodophyta</taxon>
        <taxon>Bangiophyceae</taxon>
        <taxon>Porphyridiales</taxon>
        <taxon>Porphyridiaceae</taxon>
        <taxon>Erythrolobus</taxon>
    </lineage>
</organism>
<dbReference type="FunFam" id="3.20.20.70:FF:000011">
    <property type="entry name" value="Biotin synthase"/>
    <property type="match status" value="1"/>
</dbReference>
<evidence type="ECO:0000256" key="12">
    <source>
        <dbReference type="ARBA" id="ARBA00023014"/>
    </source>
</evidence>
<evidence type="ECO:0000256" key="6">
    <source>
        <dbReference type="ARBA" id="ARBA00022679"/>
    </source>
</evidence>
<comment type="cofactor">
    <cofactor evidence="1">
        <name>[4Fe-4S] cluster</name>
        <dbReference type="ChEBI" id="CHEBI:49883"/>
    </cofactor>
</comment>
<keyword evidence="6" id="KW-0808">Transferase</keyword>
<dbReference type="SFLD" id="SFLDS00029">
    <property type="entry name" value="Radical_SAM"/>
    <property type="match status" value="1"/>
</dbReference>
<dbReference type="GO" id="GO:0009102">
    <property type="term" value="P:biotin biosynthetic process"/>
    <property type="evidence" value="ECO:0007669"/>
    <property type="project" value="UniProtKB-UniPathway"/>
</dbReference>
<feature type="compositionally biased region" description="Basic and acidic residues" evidence="14">
    <location>
        <begin position="373"/>
        <end position="388"/>
    </location>
</feature>
<dbReference type="EC" id="2.8.1.6" evidence="4"/>
<keyword evidence="5" id="KW-0004">4Fe-4S</keyword>
<keyword evidence="7" id="KW-0949">S-adenosyl-L-methionine</keyword>
<dbReference type="PANTHER" id="PTHR22976:SF2">
    <property type="entry name" value="BIOTIN SYNTHASE, MITOCHONDRIAL"/>
    <property type="match status" value="1"/>
</dbReference>
<evidence type="ECO:0000256" key="11">
    <source>
        <dbReference type="ARBA" id="ARBA00023004"/>
    </source>
</evidence>
<dbReference type="UniPathway" id="UPA00078">
    <property type="reaction ID" value="UER00162"/>
</dbReference>
<dbReference type="InterPro" id="IPR058240">
    <property type="entry name" value="rSAM_sf"/>
</dbReference>
<evidence type="ECO:0000256" key="5">
    <source>
        <dbReference type="ARBA" id="ARBA00022485"/>
    </source>
</evidence>
<dbReference type="Pfam" id="PF06968">
    <property type="entry name" value="BATS"/>
    <property type="match status" value="1"/>
</dbReference>
<dbReference type="SFLD" id="SFLDG01060">
    <property type="entry name" value="BATS_domain_containing"/>
    <property type="match status" value="1"/>
</dbReference>
<dbReference type="SMART" id="SM00876">
    <property type="entry name" value="BATS"/>
    <property type="match status" value="1"/>
</dbReference>
<dbReference type="Gene3D" id="3.20.20.70">
    <property type="entry name" value="Aldolase class I"/>
    <property type="match status" value="1"/>
</dbReference>
<dbReference type="AlphaFoldDB" id="A0A7S1TME3"/>
<dbReference type="GO" id="GO:0005739">
    <property type="term" value="C:mitochondrion"/>
    <property type="evidence" value="ECO:0007669"/>
    <property type="project" value="TreeGrafter"/>
</dbReference>
<dbReference type="PROSITE" id="PS51918">
    <property type="entry name" value="RADICAL_SAM"/>
    <property type="match status" value="1"/>
</dbReference>
<dbReference type="EMBL" id="HBGI01004297">
    <property type="protein sequence ID" value="CAD9241022.1"/>
    <property type="molecule type" value="Transcribed_RNA"/>
</dbReference>
<keyword evidence="8" id="KW-0001">2Fe-2S</keyword>